<gene>
    <name evidence="1" type="ORF">DAT39_019946</name>
</gene>
<accession>A0A8J4U3Y9</accession>
<proteinExistence type="predicted"/>
<comment type="caution">
    <text evidence="1">The sequence shown here is derived from an EMBL/GenBank/DDBJ whole genome shotgun (WGS) entry which is preliminary data.</text>
</comment>
<dbReference type="EMBL" id="QNUK01000695">
    <property type="protein sequence ID" value="KAF5890345.1"/>
    <property type="molecule type" value="Genomic_DNA"/>
</dbReference>
<protein>
    <submittedName>
        <fullName evidence="1">Uncharacterized protein</fullName>
    </submittedName>
</protein>
<evidence type="ECO:0000313" key="1">
    <source>
        <dbReference type="EMBL" id="KAF5890345.1"/>
    </source>
</evidence>
<name>A0A8J4U3Y9_CLAMG</name>
<keyword evidence="2" id="KW-1185">Reference proteome</keyword>
<reference evidence="1" key="1">
    <citation type="submission" date="2020-07" db="EMBL/GenBank/DDBJ databases">
        <title>Clarias magur genome sequencing, assembly and annotation.</title>
        <authorList>
            <person name="Kushwaha B."/>
            <person name="Kumar R."/>
            <person name="Das P."/>
            <person name="Joshi C.G."/>
            <person name="Kumar D."/>
            <person name="Nagpure N.S."/>
            <person name="Pandey M."/>
            <person name="Agarwal S."/>
            <person name="Srivastava S."/>
            <person name="Singh M."/>
            <person name="Sahoo L."/>
            <person name="Jayasankar P."/>
            <person name="Meher P.K."/>
            <person name="Koringa P.G."/>
            <person name="Iquebal M.A."/>
            <person name="Das S.P."/>
            <person name="Bit A."/>
            <person name="Patnaik S."/>
            <person name="Patel N."/>
            <person name="Shah T.M."/>
            <person name="Hinsu A."/>
            <person name="Jena J.K."/>
        </authorList>
    </citation>
    <scope>NUCLEOTIDE SEQUENCE</scope>
    <source>
        <strain evidence="1">CIFAMagur01</strain>
        <tissue evidence="1">Testis</tissue>
    </source>
</reference>
<sequence>MQLEEECNIDKRFHRVCLQLEIYNAEEMFLILLLRNSDGGQTEPYLIDPGQRKISKLSLEGNACMPHAKIPLRFRISLSTSHNVETRTTDRLFPPKTFIPSLRQRAERSRLQRAGKGQTVPSI</sequence>
<organism evidence="1 2">
    <name type="scientific">Clarias magur</name>
    <name type="common">Asian catfish</name>
    <name type="synonym">Macropteronotus magur</name>
    <dbReference type="NCBI Taxonomy" id="1594786"/>
    <lineage>
        <taxon>Eukaryota</taxon>
        <taxon>Metazoa</taxon>
        <taxon>Chordata</taxon>
        <taxon>Craniata</taxon>
        <taxon>Vertebrata</taxon>
        <taxon>Euteleostomi</taxon>
        <taxon>Actinopterygii</taxon>
        <taxon>Neopterygii</taxon>
        <taxon>Teleostei</taxon>
        <taxon>Ostariophysi</taxon>
        <taxon>Siluriformes</taxon>
        <taxon>Clariidae</taxon>
        <taxon>Clarias</taxon>
    </lineage>
</organism>
<dbReference type="Proteomes" id="UP000727407">
    <property type="component" value="Unassembled WGS sequence"/>
</dbReference>
<dbReference type="AlphaFoldDB" id="A0A8J4U3Y9"/>
<evidence type="ECO:0000313" key="2">
    <source>
        <dbReference type="Proteomes" id="UP000727407"/>
    </source>
</evidence>